<dbReference type="InterPro" id="IPR008376">
    <property type="entry name" value="Chaperone_Ric-8_A/B"/>
</dbReference>
<dbReference type="GO" id="GO:0007186">
    <property type="term" value="P:G protein-coupled receptor signaling pathway"/>
    <property type="evidence" value="ECO:0007669"/>
    <property type="project" value="TreeGrafter"/>
</dbReference>
<evidence type="ECO:0000256" key="1">
    <source>
        <dbReference type="ARBA" id="ARBA00004544"/>
    </source>
</evidence>
<proteinExistence type="inferred from homology"/>
<evidence type="ECO:0000256" key="2">
    <source>
        <dbReference type="ARBA" id="ARBA00009049"/>
    </source>
</evidence>
<dbReference type="GO" id="GO:0005085">
    <property type="term" value="F:guanyl-nucleotide exchange factor activity"/>
    <property type="evidence" value="ECO:0007669"/>
    <property type="project" value="UniProtKB-KW"/>
</dbReference>
<dbReference type="InterPro" id="IPR019318">
    <property type="entry name" value="Gua_nucleotide_exch_fac_Ric8"/>
</dbReference>
<dbReference type="PANTHER" id="PTHR12425:SF5">
    <property type="entry name" value="SYNEMBRYN"/>
    <property type="match status" value="1"/>
</dbReference>
<dbReference type="InterPro" id="IPR016024">
    <property type="entry name" value="ARM-type_fold"/>
</dbReference>
<dbReference type="OrthoDB" id="5585685at2759"/>
<comment type="subcellular location">
    <subcellularLocation>
        <location evidence="1">Cytoplasm</location>
        <location evidence="1">Cell cortex</location>
    </subcellularLocation>
</comment>
<dbReference type="SUPFAM" id="SSF48371">
    <property type="entry name" value="ARM repeat"/>
    <property type="match status" value="1"/>
</dbReference>
<dbReference type="AlphaFoldDB" id="A0A9P0FKJ0"/>
<dbReference type="PRINTS" id="PR01802">
    <property type="entry name" value="SYNEMBRYN"/>
</dbReference>
<sequence>MDVIAKEIISFEKDTVEEAVNKFLENATNVFQFPDLDKDNLRQDLWNALYDICNSSENNDLKYKCFSTIRILSREKTLLNSLVSEEWLELFKRESRLGNEEFTFNNENLKVALEAEKCLCNIVFNSISVASKCIQNGILENTLTRIKKFKEIQEDDIRFFDAKLLFIITAVRPESRRKVKDEMNGVTYLTEALEEILSETVSKNNFESNTRPNIFLTDMQTNITCEILKALFNITLHINEKDETEIKCFTNVVLILRKYLLIPTESADKRVMLQNDVINLLTNMPQQIYPSLLHPVSESDKLPKKLVYENFNFTAVYDVLLLLKSKFVADTTVSNQHGILSPTLTVLLKMAYSDRIMRKYLKAQILPPLKDVHNRPEHGDEIRNHLCKLLTTPITELRDLVAEFLFVLCKKNVTRMIKYTGYGNAAGLFAQRGLLGGKNIEAETEFSSDDVDSETEEYAELKHGINPVLGCYEEPRPNPMENMSEEQKEYEALRLVQLIDDLTKCGAIKPCRVGKDGKPEPIEHVLQLQEGIKAQSNYHNADDDSD</sequence>
<evidence type="ECO:0000256" key="3">
    <source>
        <dbReference type="ARBA" id="ARBA00022490"/>
    </source>
</evidence>
<evidence type="ECO:0000313" key="6">
    <source>
        <dbReference type="EMBL" id="CAH0560858.1"/>
    </source>
</evidence>
<dbReference type="InterPro" id="IPR011989">
    <property type="entry name" value="ARM-like"/>
</dbReference>
<evidence type="ECO:0000256" key="5">
    <source>
        <dbReference type="ARBA" id="ARBA00023186"/>
    </source>
</evidence>
<reference evidence="6" key="1">
    <citation type="submission" date="2021-12" db="EMBL/GenBank/DDBJ databases">
        <authorList>
            <person name="King R."/>
        </authorList>
    </citation>
    <scope>NUCLEOTIDE SEQUENCE</scope>
</reference>
<protein>
    <recommendedName>
        <fullName evidence="8">Synembryn-A</fullName>
    </recommendedName>
</protein>
<dbReference type="GO" id="GO:0005938">
    <property type="term" value="C:cell cortex"/>
    <property type="evidence" value="ECO:0007669"/>
    <property type="project" value="UniProtKB-SubCell"/>
</dbReference>
<keyword evidence="7" id="KW-1185">Reference proteome</keyword>
<name>A0A9P0FKJ0_BRAAE</name>
<keyword evidence="4" id="KW-0344">Guanine-nucleotide releasing factor</keyword>
<gene>
    <name evidence="6" type="ORF">MELIAE_LOCUS10540</name>
</gene>
<dbReference type="PANTHER" id="PTHR12425">
    <property type="entry name" value="SYNEMBRYN"/>
    <property type="match status" value="1"/>
</dbReference>
<keyword evidence="5" id="KW-0143">Chaperone</keyword>
<dbReference type="Pfam" id="PF10165">
    <property type="entry name" value="Ric8"/>
    <property type="match status" value="1"/>
</dbReference>
<dbReference type="GO" id="GO:0001965">
    <property type="term" value="F:G-protein alpha-subunit binding"/>
    <property type="evidence" value="ECO:0007669"/>
    <property type="project" value="TreeGrafter"/>
</dbReference>
<organism evidence="6 7">
    <name type="scientific">Brassicogethes aeneus</name>
    <name type="common">Rape pollen beetle</name>
    <name type="synonym">Meligethes aeneus</name>
    <dbReference type="NCBI Taxonomy" id="1431903"/>
    <lineage>
        <taxon>Eukaryota</taxon>
        <taxon>Metazoa</taxon>
        <taxon>Ecdysozoa</taxon>
        <taxon>Arthropoda</taxon>
        <taxon>Hexapoda</taxon>
        <taxon>Insecta</taxon>
        <taxon>Pterygota</taxon>
        <taxon>Neoptera</taxon>
        <taxon>Endopterygota</taxon>
        <taxon>Coleoptera</taxon>
        <taxon>Polyphaga</taxon>
        <taxon>Cucujiformia</taxon>
        <taxon>Nitidulidae</taxon>
        <taxon>Meligethinae</taxon>
        <taxon>Brassicogethes</taxon>
    </lineage>
</organism>
<comment type="similarity">
    <text evidence="2">Belongs to the synembryn family.</text>
</comment>
<evidence type="ECO:0000256" key="4">
    <source>
        <dbReference type="ARBA" id="ARBA00022658"/>
    </source>
</evidence>
<dbReference type="Proteomes" id="UP001154078">
    <property type="component" value="Chromosome 7"/>
</dbReference>
<keyword evidence="3" id="KW-0963">Cytoplasm</keyword>
<accession>A0A9P0FKJ0</accession>
<dbReference type="EMBL" id="OV121138">
    <property type="protein sequence ID" value="CAH0560858.1"/>
    <property type="molecule type" value="Genomic_DNA"/>
</dbReference>
<evidence type="ECO:0008006" key="8">
    <source>
        <dbReference type="Google" id="ProtNLM"/>
    </source>
</evidence>
<dbReference type="Gene3D" id="1.25.10.10">
    <property type="entry name" value="Leucine-rich Repeat Variant"/>
    <property type="match status" value="1"/>
</dbReference>
<evidence type="ECO:0000313" key="7">
    <source>
        <dbReference type="Proteomes" id="UP001154078"/>
    </source>
</evidence>